<evidence type="ECO:0000313" key="9">
    <source>
        <dbReference type="Proteomes" id="UP000515163"/>
    </source>
</evidence>
<dbReference type="KEGG" id="aten:116288548"/>
<name>A0A6P8HF07_ACTTE</name>
<dbReference type="RefSeq" id="XP_031551212.1">
    <property type="nucleotide sequence ID" value="XM_031695352.1"/>
</dbReference>
<keyword evidence="6" id="KW-0807">Transducer</keyword>
<dbReference type="Pfam" id="PF00001">
    <property type="entry name" value="7tm_1"/>
    <property type="match status" value="1"/>
</dbReference>
<gene>
    <name evidence="10" type="primary">LOC116288548</name>
</gene>
<comment type="subcellular location">
    <subcellularLocation>
        <location evidence="1">Cell membrane</location>
        <topology evidence="1">Multi-pass membrane protein</topology>
    </subcellularLocation>
</comment>
<keyword evidence="2" id="KW-1003">Cell membrane</keyword>
<protein>
    <submittedName>
        <fullName evidence="10">Adrenocorticotropic hormone receptor-like</fullName>
    </submittedName>
</protein>
<dbReference type="GO" id="GO:0004930">
    <property type="term" value="F:G protein-coupled receptor activity"/>
    <property type="evidence" value="ECO:0007669"/>
    <property type="project" value="UniProtKB-KW"/>
</dbReference>
<dbReference type="InterPro" id="IPR000276">
    <property type="entry name" value="GPCR_Rhodpsn"/>
</dbReference>
<feature type="transmembrane region" description="Helical" evidence="7">
    <location>
        <begin position="238"/>
        <end position="263"/>
    </location>
</feature>
<dbReference type="Gene3D" id="1.20.1070.10">
    <property type="entry name" value="Rhodopsin 7-helix transmembrane proteins"/>
    <property type="match status" value="1"/>
</dbReference>
<keyword evidence="6" id="KW-0297">G-protein coupled receptor</keyword>
<keyword evidence="4 7" id="KW-1133">Transmembrane helix</keyword>
<dbReference type="OrthoDB" id="10042731at2759"/>
<evidence type="ECO:0000256" key="3">
    <source>
        <dbReference type="ARBA" id="ARBA00022692"/>
    </source>
</evidence>
<dbReference type="PANTHER" id="PTHR22750">
    <property type="entry name" value="G-PROTEIN COUPLED RECEPTOR"/>
    <property type="match status" value="1"/>
</dbReference>
<dbReference type="AlphaFoldDB" id="A0A6P8HF07"/>
<dbReference type="CDD" id="cd00637">
    <property type="entry name" value="7tm_classA_rhodopsin-like"/>
    <property type="match status" value="1"/>
</dbReference>
<sequence>MNTSDQAAQDNNMTLDCAPLSVYFLDVPRDNHFDTFLLAMIVINAVMAVVASCSNAVVIYTISRTPSLQTPSNILILGLAISDLSVGIFSQPSFCLFRFYELRRNLDLYCSFGKMYMYITLPLAAISFLTLTAITADRFLAVHLHLRYQDIITTKRVGITLGFIWILGSLFAVYSAMFFKILAVVISSCCFFAFLLFLDVYFIFRVCLVIRRHSLQIQSQQSAQQPINMVRFRKSAMVMVFVIGAFILCYVPYVIFTIMLGVVDEPSYGLRIGFNISETLVMSNGILNPIIYCWRIEDIRTAAVLLMRKMLRQREN</sequence>
<feature type="domain" description="G-protein coupled receptors family 1 profile" evidence="8">
    <location>
        <begin position="54"/>
        <end position="292"/>
    </location>
</feature>
<feature type="transmembrane region" description="Helical" evidence="7">
    <location>
        <begin position="36"/>
        <end position="62"/>
    </location>
</feature>
<evidence type="ECO:0000256" key="4">
    <source>
        <dbReference type="ARBA" id="ARBA00022989"/>
    </source>
</evidence>
<dbReference type="PROSITE" id="PS00237">
    <property type="entry name" value="G_PROTEIN_RECEP_F1_1"/>
    <property type="match status" value="1"/>
</dbReference>
<keyword evidence="3 6" id="KW-0812">Transmembrane</keyword>
<feature type="transmembrane region" description="Helical" evidence="7">
    <location>
        <begin position="181"/>
        <end position="204"/>
    </location>
</feature>
<dbReference type="PRINTS" id="PR00237">
    <property type="entry name" value="GPCRRHODOPSN"/>
</dbReference>
<accession>A0A6P8HF07</accession>
<evidence type="ECO:0000259" key="8">
    <source>
        <dbReference type="PROSITE" id="PS50262"/>
    </source>
</evidence>
<dbReference type="SUPFAM" id="SSF81321">
    <property type="entry name" value="Family A G protein-coupled receptor-like"/>
    <property type="match status" value="1"/>
</dbReference>
<dbReference type="PROSITE" id="PS50262">
    <property type="entry name" value="G_PROTEIN_RECEP_F1_2"/>
    <property type="match status" value="1"/>
</dbReference>
<dbReference type="InterPro" id="IPR017452">
    <property type="entry name" value="GPCR_Rhodpsn_7TM"/>
</dbReference>
<feature type="transmembrane region" description="Helical" evidence="7">
    <location>
        <begin position="115"/>
        <end position="136"/>
    </location>
</feature>
<proteinExistence type="inferred from homology"/>
<feature type="transmembrane region" description="Helical" evidence="7">
    <location>
        <begin position="74"/>
        <end position="100"/>
    </location>
</feature>
<dbReference type="GeneID" id="116288548"/>
<reference evidence="10" key="1">
    <citation type="submission" date="2025-08" db="UniProtKB">
        <authorList>
            <consortium name="RefSeq"/>
        </authorList>
    </citation>
    <scope>IDENTIFICATION</scope>
    <source>
        <tissue evidence="10">Tentacle</tissue>
    </source>
</reference>
<dbReference type="Proteomes" id="UP000515163">
    <property type="component" value="Unplaced"/>
</dbReference>
<feature type="transmembrane region" description="Helical" evidence="7">
    <location>
        <begin position="157"/>
        <end position="175"/>
    </location>
</feature>
<organism evidence="9 10">
    <name type="scientific">Actinia tenebrosa</name>
    <name type="common">Australian red waratah sea anemone</name>
    <dbReference type="NCBI Taxonomy" id="6105"/>
    <lineage>
        <taxon>Eukaryota</taxon>
        <taxon>Metazoa</taxon>
        <taxon>Cnidaria</taxon>
        <taxon>Anthozoa</taxon>
        <taxon>Hexacorallia</taxon>
        <taxon>Actiniaria</taxon>
        <taxon>Actiniidae</taxon>
        <taxon>Actinia</taxon>
    </lineage>
</organism>
<evidence type="ECO:0000313" key="10">
    <source>
        <dbReference type="RefSeq" id="XP_031551212.1"/>
    </source>
</evidence>
<dbReference type="InParanoid" id="A0A6P8HF07"/>
<evidence type="ECO:0000256" key="7">
    <source>
        <dbReference type="SAM" id="Phobius"/>
    </source>
</evidence>
<evidence type="ECO:0000256" key="5">
    <source>
        <dbReference type="ARBA" id="ARBA00023136"/>
    </source>
</evidence>
<evidence type="ECO:0000256" key="6">
    <source>
        <dbReference type="RuleBase" id="RU000688"/>
    </source>
</evidence>
<dbReference type="FunCoup" id="A0A6P8HF07">
    <property type="interactions" value="729"/>
</dbReference>
<comment type="similarity">
    <text evidence="6">Belongs to the G-protein coupled receptor 1 family.</text>
</comment>
<evidence type="ECO:0000256" key="1">
    <source>
        <dbReference type="ARBA" id="ARBA00004651"/>
    </source>
</evidence>
<keyword evidence="6" id="KW-0675">Receptor</keyword>
<evidence type="ECO:0000256" key="2">
    <source>
        <dbReference type="ARBA" id="ARBA00022475"/>
    </source>
</evidence>
<keyword evidence="5 7" id="KW-0472">Membrane</keyword>
<keyword evidence="9" id="KW-1185">Reference proteome</keyword>
<dbReference type="GO" id="GO:0005886">
    <property type="term" value="C:plasma membrane"/>
    <property type="evidence" value="ECO:0007669"/>
    <property type="project" value="UniProtKB-SubCell"/>
</dbReference>